<keyword evidence="3" id="KW-0067">ATP-binding</keyword>
<dbReference type="InterPro" id="IPR003593">
    <property type="entry name" value="AAA+_ATPase"/>
</dbReference>
<dbReference type="Gene3D" id="3.40.50.300">
    <property type="entry name" value="P-loop containing nucleotide triphosphate hydrolases"/>
    <property type="match status" value="1"/>
</dbReference>
<organism evidence="6 7">
    <name type="scientific">Vibrio atlanticus</name>
    <dbReference type="NCBI Taxonomy" id="693153"/>
    <lineage>
        <taxon>Bacteria</taxon>
        <taxon>Pseudomonadati</taxon>
        <taxon>Pseudomonadota</taxon>
        <taxon>Gammaproteobacteria</taxon>
        <taxon>Vibrionales</taxon>
        <taxon>Vibrionaceae</taxon>
        <taxon>Vibrio</taxon>
    </lineage>
</organism>
<keyword evidence="2" id="KW-0547">Nucleotide-binding</keyword>
<feature type="domain" description="AAA+ ATPase" evidence="5">
    <location>
        <begin position="277"/>
        <end position="414"/>
    </location>
</feature>
<accession>A0ABV4KP48</accession>
<dbReference type="RefSeq" id="WP_371707918.1">
    <property type="nucleotide sequence ID" value="NZ_JBGOOL010000036.1"/>
</dbReference>
<keyword evidence="4" id="KW-0175">Coiled coil</keyword>
<comment type="similarity">
    <text evidence="1">Belongs to the CbxX/CfxQ family.</text>
</comment>
<dbReference type="InterPro" id="IPR003959">
    <property type="entry name" value="ATPase_AAA_core"/>
</dbReference>
<evidence type="ECO:0000256" key="2">
    <source>
        <dbReference type="ARBA" id="ARBA00022741"/>
    </source>
</evidence>
<dbReference type="PRINTS" id="PR00819">
    <property type="entry name" value="CBXCFQXSUPER"/>
</dbReference>
<evidence type="ECO:0000259" key="5">
    <source>
        <dbReference type="SMART" id="SM00382"/>
    </source>
</evidence>
<keyword evidence="7" id="KW-1185">Reference proteome</keyword>
<dbReference type="InterPro" id="IPR041627">
    <property type="entry name" value="AAA_lid_6"/>
</dbReference>
<gene>
    <name evidence="6" type="ORF">ACED57_13725</name>
</gene>
<dbReference type="SUPFAM" id="SSF52540">
    <property type="entry name" value="P-loop containing nucleoside triphosphate hydrolases"/>
    <property type="match status" value="1"/>
</dbReference>
<dbReference type="PANTHER" id="PTHR43392">
    <property type="entry name" value="AAA-TYPE ATPASE FAMILY PROTEIN / ANKYRIN REPEAT FAMILY PROTEIN"/>
    <property type="match status" value="1"/>
</dbReference>
<evidence type="ECO:0000313" key="7">
    <source>
        <dbReference type="Proteomes" id="UP001569175"/>
    </source>
</evidence>
<evidence type="ECO:0000313" key="6">
    <source>
        <dbReference type="EMBL" id="MEZ8054203.1"/>
    </source>
</evidence>
<dbReference type="InterPro" id="IPR027417">
    <property type="entry name" value="P-loop_NTPase"/>
</dbReference>
<dbReference type="Pfam" id="PF00004">
    <property type="entry name" value="AAA"/>
    <property type="match status" value="1"/>
</dbReference>
<sequence length="503" mass="57431">MIIDPDILFVGNSKTKDTDGNDFLTFPVFKSLTGISYDFQPRFLPEDPQSLEECLNLAFDRARVEANRVIADFDGFDWDKLKREDSRNYLNTKSFFEMYEKRLANINDAEKHRETLDTFGKFKLLNYLTMLCEEVVFSFRNDDWTDLRKSNKAVGTKDYIFFCKYVQRVHELSINVRTKKYLDKIETHLNNVRNYMNSDYLTSPFVPTSSIITGSYPITGSSTQVVSSKPVKEINELQEELNSMIGLHTVKSRVTALISEIAIKKEREAHGLPISERSYHMVFTGNAGTGKTVVARIISKMFFALGLTSSDKFIEATRSDLVGEYVGHTAIKTNGVVDSSLGGVLFIDEAYALKGEGNDFGKEAITTLLKRMEDDRDNLIVIMAGYENEMEELMESNQGLRSRLNRRIHFDDYDSNELTEILKLNFEKNAYVLDKMVSDDLLNMIVGVNAEDKIKFSNGRGIRNLFEKIIENQELRMCRNGRVGKLDKDSLQLIKLEDIASVA</sequence>
<dbReference type="Gene3D" id="1.10.8.60">
    <property type="match status" value="1"/>
</dbReference>
<evidence type="ECO:0000256" key="1">
    <source>
        <dbReference type="ARBA" id="ARBA00010378"/>
    </source>
</evidence>
<dbReference type="InterPro" id="IPR000641">
    <property type="entry name" value="CbxX/CfxQ"/>
</dbReference>
<dbReference type="Pfam" id="PF17866">
    <property type="entry name" value="AAA_lid_6"/>
    <property type="match status" value="1"/>
</dbReference>
<dbReference type="CDD" id="cd00009">
    <property type="entry name" value="AAA"/>
    <property type="match status" value="1"/>
</dbReference>
<name>A0ABV4KP48_9VIBR</name>
<proteinExistence type="inferred from homology"/>
<dbReference type="Proteomes" id="UP001569175">
    <property type="component" value="Unassembled WGS sequence"/>
</dbReference>
<feature type="coiled-coil region" evidence="4">
    <location>
        <begin position="369"/>
        <end position="403"/>
    </location>
</feature>
<evidence type="ECO:0000256" key="4">
    <source>
        <dbReference type="SAM" id="Coils"/>
    </source>
</evidence>
<protein>
    <submittedName>
        <fullName evidence="6">AAA family ATPase</fullName>
    </submittedName>
</protein>
<dbReference type="EMBL" id="JBGOOL010000036">
    <property type="protein sequence ID" value="MEZ8054203.1"/>
    <property type="molecule type" value="Genomic_DNA"/>
</dbReference>
<dbReference type="PANTHER" id="PTHR43392:SF2">
    <property type="entry name" value="AAA-TYPE ATPASE FAMILY PROTEIN _ ANKYRIN REPEAT FAMILY PROTEIN"/>
    <property type="match status" value="1"/>
</dbReference>
<comment type="caution">
    <text evidence="6">The sequence shown here is derived from an EMBL/GenBank/DDBJ whole genome shotgun (WGS) entry which is preliminary data.</text>
</comment>
<dbReference type="InterPro" id="IPR050773">
    <property type="entry name" value="CbxX/CfxQ_RuBisCO_ESX"/>
</dbReference>
<reference evidence="6 7" key="1">
    <citation type="submission" date="2024-06" db="EMBL/GenBank/DDBJ databases">
        <authorList>
            <person name="Steensen K."/>
            <person name="Seneca J."/>
            <person name="Bartlau N."/>
            <person name="Yu A.X."/>
            <person name="Polz M.F."/>
        </authorList>
    </citation>
    <scope>NUCLEOTIDE SEQUENCE [LARGE SCALE GENOMIC DNA]</scope>
    <source>
        <strain evidence="6 7">1F9</strain>
    </source>
</reference>
<dbReference type="SMART" id="SM00382">
    <property type="entry name" value="AAA"/>
    <property type="match status" value="1"/>
</dbReference>
<evidence type="ECO:0000256" key="3">
    <source>
        <dbReference type="ARBA" id="ARBA00022840"/>
    </source>
</evidence>